<sequence>MDLILLGTACAASGQERDNTYLLLREASGSTLIDIGGNPLGKLKKLNLSTHDVKRVLFTHFHTDHIYGLPSLLWGMWIDKRTEPFDIYCEAAEKQWLESWLSLMRTGEWPVAFEIRIHTFDWQTPSTVWEEGDVSLSVFPGLHGGVPTVGIRAVCGEKVLVYSADTTPNPLIRGMGPIDVLVHEATTAEQGLPAHSTLSEVADYYDWSRVGQGILVHLSDGEPYEAVMAQLPVSVSSKLTLGQDMAVISID</sequence>
<dbReference type="Proteomes" id="UP000490800">
    <property type="component" value="Unassembled WGS sequence"/>
</dbReference>
<protein>
    <submittedName>
        <fullName evidence="7">MBL fold metallo-hydrolase</fullName>
    </submittedName>
</protein>
<dbReference type="InterPro" id="IPR001279">
    <property type="entry name" value="Metallo-B-lactamas"/>
</dbReference>
<evidence type="ECO:0000256" key="2">
    <source>
        <dbReference type="ARBA" id="ARBA00022833"/>
    </source>
</evidence>
<dbReference type="Gene3D" id="3.60.15.10">
    <property type="entry name" value="Ribonuclease Z/Hydroxyacylglutathione hydrolase-like"/>
    <property type="match status" value="1"/>
</dbReference>
<dbReference type="PANTHER" id="PTHR46018:SF2">
    <property type="entry name" value="ZINC PHOSPHODIESTERASE ELAC PROTEIN 1"/>
    <property type="match status" value="1"/>
</dbReference>
<evidence type="ECO:0000256" key="1">
    <source>
        <dbReference type="ARBA" id="ARBA00022759"/>
    </source>
</evidence>
<dbReference type="PANTHER" id="PTHR46018">
    <property type="entry name" value="ZINC PHOSPHODIESTERASE ELAC PROTEIN 1"/>
    <property type="match status" value="1"/>
</dbReference>
<dbReference type="SUPFAM" id="SSF56281">
    <property type="entry name" value="Metallo-hydrolase/oxidoreductase"/>
    <property type="match status" value="1"/>
</dbReference>
<comment type="catalytic activity">
    <reaction evidence="5">
        <text>3',5'-cyclic UMP + H2O = UMP + H(+)</text>
        <dbReference type="Rhea" id="RHEA:70575"/>
        <dbReference type="ChEBI" id="CHEBI:15377"/>
        <dbReference type="ChEBI" id="CHEBI:15378"/>
        <dbReference type="ChEBI" id="CHEBI:57865"/>
        <dbReference type="ChEBI" id="CHEBI:184387"/>
    </reaction>
    <physiologicalReaction direction="left-to-right" evidence="5">
        <dbReference type="Rhea" id="RHEA:70576"/>
    </physiologicalReaction>
</comment>
<dbReference type="CDD" id="cd16272">
    <property type="entry name" value="RNaseZ_MBL-fold"/>
    <property type="match status" value="1"/>
</dbReference>
<evidence type="ECO:0000313" key="8">
    <source>
        <dbReference type="Proteomes" id="UP000490800"/>
    </source>
</evidence>
<dbReference type="AlphaFoldDB" id="A0A7X3FG58"/>
<evidence type="ECO:0000256" key="4">
    <source>
        <dbReference type="ARBA" id="ARBA00034301"/>
    </source>
</evidence>
<comment type="function">
    <text evidence="4">Counteracts the endogenous Pycsar antiviral defense system. Phosphodiesterase that enables metal-dependent hydrolysis of host cyclic nucleotide Pycsar defense signals such as cCMP and cUMP.</text>
</comment>
<proteinExistence type="predicted"/>
<name>A0A7X3FG58_9BACL</name>
<keyword evidence="2" id="KW-0862">Zinc</keyword>
<keyword evidence="1" id="KW-0540">Nuclease</keyword>
<dbReference type="SMART" id="SM00849">
    <property type="entry name" value="Lactamase_B"/>
    <property type="match status" value="1"/>
</dbReference>
<dbReference type="GO" id="GO:0042781">
    <property type="term" value="F:3'-tRNA processing endoribonuclease activity"/>
    <property type="evidence" value="ECO:0007669"/>
    <property type="project" value="TreeGrafter"/>
</dbReference>
<keyword evidence="7" id="KW-0378">Hydrolase</keyword>
<dbReference type="RefSeq" id="WP_157333732.1">
    <property type="nucleotide sequence ID" value="NZ_RHLK01000002.1"/>
</dbReference>
<keyword evidence="8" id="KW-1185">Reference proteome</keyword>
<feature type="domain" description="Metallo-beta-lactamase" evidence="6">
    <location>
        <begin position="17"/>
        <end position="195"/>
    </location>
</feature>
<evidence type="ECO:0000259" key="6">
    <source>
        <dbReference type="SMART" id="SM00849"/>
    </source>
</evidence>
<gene>
    <name evidence="7" type="ORF">EDM21_05950</name>
</gene>
<keyword evidence="1" id="KW-0255">Endonuclease</keyword>
<evidence type="ECO:0000313" key="7">
    <source>
        <dbReference type="EMBL" id="MVO99067.1"/>
    </source>
</evidence>
<organism evidence="7 8">
    <name type="scientific">Paenibacillus lutrae</name>
    <dbReference type="NCBI Taxonomy" id="2078573"/>
    <lineage>
        <taxon>Bacteria</taxon>
        <taxon>Bacillati</taxon>
        <taxon>Bacillota</taxon>
        <taxon>Bacilli</taxon>
        <taxon>Bacillales</taxon>
        <taxon>Paenibacillaceae</taxon>
        <taxon>Paenibacillus</taxon>
    </lineage>
</organism>
<dbReference type="OrthoDB" id="9800940at2"/>
<evidence type="ECO:0000256" key="3">
    <source>
        <dbReference type="ARBA" id="ARBA00034221"/>
    </source>
</evidence>
<evidence type="ECO:0000256" key="5">
    <source>
        <dbReference type="ARBA" id="ARBA00048505"/>
    </source>
</evidence>
<dbReference type="InterPro" id="IPR036866">
    <property type="entry name" value="RibonucZ/Hydroxyglut_hydro"/>
</dbReference>
<comment type="catalytic activity">
    <reaction evidence="3">
        <text>3',5'-cyclic CMP + H2O = CMP + H(+)</text>
        <dbReference type="Rhea" id="RHEA:72675"/>
        <dbReference type="ChEBI" id="CHEBI:15377"/>
        <dbReference type="ChEBI" id="CHEBI:15378"/>
        <dbReference type="ChEBI" id="CHEBI:58003"/>
        <dbReference type="ChEBI" id="CHEBI:60377"/>
    </reaction>
    <physiologicalReaction direction="left-to-right" evidence="3">
        <dbReference type="Rhea" id="RHEA:72676"/>
    </physiologicalReaction>
</comment>
<comment type="caution">
    <text evidence="7">The sequence shown here is derived from an EMBL/GenBank/DDBJ whole genome shotgun (WGS) entry which is preliminary data.</text>
</comment>
<accession>A0A7X3FG58</accession>
<reference evidence="7 8" key="1">
    <citation type="journal article" date="2019" name="Microorganisms">
        <title>Paenibacillus lutrae sp. nov., A Chitinolytic Species Isolated from A River Otter in Castril Natural Park, Granada, Spain.</title>
        <authorList>
            <person name="Rodriguez M."/>
            <person name="Reina J.C."/>
            <person name="Bejar V."/>
            <person name="Llamas I."/>
        </authorList>
    </citation>
    <scope>NUCLEOTIDE SEQUENCE [LARGE SCALE GENOMIC DNA]</scope>
    <source>
        <strain evidence="7 8">N10</strain>
    </source>
</reference>
<dbReference type="EMBL" id="RHLK01000002">
    <property type="protein sequence ID" value="MVO99067.1"/>
    <property type="molecule type" value="Genomic_DNA"/>
</dbReference>
<dbReference type="Pfam" id="PF23023">
    <property type="entry name" value="Anti-Pycsar_Apyc1"/>
    <property type="match status" value="1"/>
</dbReference>